<organism evidence="1 2">
    <name type="scientific">Roseiconus nitratireducens</name>
    <dbReference type="NCBI Taxonomy" id="2605748"/>
    <lineage>
        <taxon>Bacteria</taxon>
        <taxon>Pseudomonadati</taxon>
        <taxon>Planctomycetota</taxon>
        <taxon>Planctomycetia</taxon>
        <taxon>Pirellulales</taxon>
        <taxon>Pirellulaceae</taxon>
        <taxon>Roseiconus</taxon>
    </lineage>
</organism>
<dbReference type="Proteomes" id="UP000324479">
    <property type="component" value="Unassembled WGS sequence"/>
</dbReference>
<protein>
    <submittedName>
        <fullName evidence="1">BBP7 family outer membrane beta-barrel protein</fullName>
    </submittedName>
</protein>
<evidence type="ECO:0000313" key="2">
    <source>
        <dbReference type="Proteomes" id="UP000324479"/>
    </source>
</evidence>
<dbReference type="InterPro" id="IPR011446">
    <property type="entry name" value="BBP7"/>
</dbReference>
<keyword evidence="2" id="KW-1185">Reference proteome</keyword>
<sequence>MAAIGTFWASGGLAPATLWGQVVAPPVVVTSPTDPAAASSWGDPYQIPTTPPLAPAGGLFNGPIFGAPAATTSTGPTALNAPMMAAPIQGDGRLLPIFDGGPLSNTFTSYPPLLPRVSEHIDSRLYFRGEYLLWDVSGMDSPSLVTTSPGGTPQATAGVLGETGTSTRFGNTELNDGSASGFLLGSGFWISPERRFGVETEYFWLEDMNDGFSASSDGSPILARPFFDIVAGQQTAQLLAYPGLVSGNVRVGTESSLRSFLINGRFALCQSPVVPCQPCEMQDRTDWILGYRNLRLRDSLAVSENLQSELETAPGSVSLSDSFETTNQFQGLQLGVVRRTVRNQIWLESSIRVALGNNEQTLRTDGSTSYTESGVTDVLPGGLLVQRTNSGTFRKDEFVMIPELGLRLGLRLTTRLHASIGYTVLYFPNVIRASEQIDTDVNPGLIPDELDPLEGALRPRTLWVQSDYLAHGLTIGGEFRF</sequence>
<dbReference type="RefSeq" id="WP_161604660.1">
    <property type="nucleotide sequence ID" value="NZ_VWOX01000013.1"/>
</dbReference>
<comment type="caution">
    <text evidence="1">The sequence shown here is derived from an EMBL/GenBank/DDBJ whole genome shotgun (WGS) entry which is preliminary data.</text>
</comment>
<accession>A0A5M6D5L5</accession>
<proteinExistence type="predicted"/>
<dbReference type="AlphaFoldDB" id="A0A5M6D5L5"/>
<name>A0A5M6D5L5_9BACT</name>
<reference evidence="1 2" key="1">
    <citation type="submission" date="2019-08" db="EMBL/GenBank/DDBJ databases">
        <authorList>
            <person name="Dhanesh K."/>
            <person name="Kumar G."/>
            <person name="Sasikala C."/>
            <person name="Venkata Ramana C."/>
        </authorList>
    </citation>
    <scope>NUCLEOTIDE SEQUENCE [LARGE SCALE GENOMIC DNA]</scope>
    <source>
        <strain evidence="1 2">JC645</strain>
    </source>
</reference>
<dbReference type="EMBL" id="VWOX01000013">
    <property type="protein sequence ID" value="KAA5540495.1"/>
    <property type="molecule type" value="Genomic_DNA"/>
</dbReference>
<dbReference type="Pfam" id="PF07585">
    <property type="entry name" value="BBP7"/>
    <property type="match status" value="1"/>
</dbReference>
<gene>
    <name evidence="1" type="ORF">FYK55_21040</name>
</gene>
<evidence type="ECO:0000313" key="1">
    <source>
        <dbReference type="EMBL" id="KAA5540495.1"/>
    </source>
</evidence>